<dbReference type="InterPro" id="IPR028098">
    <property type="entry name" value="Glyco_trans_4-like_N"/>
</dbReference>
<keyword evidence="1" id="KW-0328">Glycosyltransferase</keyword>
<dbReference type="InterPro" id="IPR001296">
    <property type="entry name" value="Glyco_trans_1"/>
</dbReference>
<dbReference type="PANTHER" id="PTHR46401:SF2">
    <property type="entry name" value="GLYCOSYLTRANSFERASE WBBK-RELATED"/>
    <property type="match status" value="1"/>
</dbReference>
<organism evidence="5">
    <name type="scientific">uncultured Acidimicrobiales bacterium</name>
    <dbReference type="NCBI Taxonomy" id="310071"/>
    <lineage>
        <taxon>Bacteria</taxon>
        <taxon>Bacillati</taxon>
        <taxon>Actinomycetota</taxon>
        <taxon>Acidimicrobiia</taxon>
        <taxon>Acidimicrobiales</taxon>
        <taxon>environmental samples</taxon>
    </lineage>
</organism>
<keyword evidence="2" id="KW-0808">Transferase</keyword>
<dbReference type="Gene3D" id="3.40.50.2000">
    <property type="entry name" value="Glycogen Phosphorylase B"/>
    <property type="match status" value="2"/>
</dbReference>
<dbReference type="PANTHER" id="PTHR46401">
    <property type="entry name" value="GLYCOSYLTRANSFERASE WBBK-RELATED"/>
    <property type="match status" value="1"/>
</dbReference>
<dbReference type="Pfam" id="PF13439">
    <property type="entry name" value="Glyco_transf_4"/>
    <property type="match status" value="1"/>
</dbReference>
<protein>
    <recommendedName>
        <fullName evidence="6">Glycosyl transferase, group 1</fullName>
    </recommendedName>
</protein>
<dbReference type="Pfam" id="PF00534">
    <property type="entry name" value="Glycos_transf_1"/>
    <property type="match status" value="1"/>
</dbReference>
<feature type="domain" description="Glycosyl transferase family 1" evidence="3">
    <location>
        <begin position="212"/>
        <end position="354"/>
    </location>
</feature>
<dbReference type="GO" id="GO:0009103">
    <property type="term" value="P:lipopolysaccharide biosynthetic process"/>
    <property type="evidence" value="ECO:0007669"/>
    <property type="project" value="TreeGrafter"/>
</dbReference>
<evidence type="ECO:0000256" key="1">
    <source>
        <dbReference type="ARBA" id="ARBA00022676"/>
    </source>
</evidence>
<evidence type="ECO:0000313" key="5">
    <source>
        <dbReference type="EMBL" id="CAA9244919.1"/>
    </source>
</evidence>
<reference evidence="5" key="1">
    <citation type="submission" date="2020-02" db="EMBL/GenBank/DDBJ databases">
        <authorList>
            <person name="Meier V. D."/>
        </authorList>
    </citation>
    <scope>NUCLEOTIDE SEQUENCE</scope>
    <source>
        <strain evidence="5">AVDCRST_MAG20</strain>
    </source>
</reference>
<dbReference type="AlphaFoldDB" id="A0A6J4IAN2"/>
<dbReference type="EMBL" id="CADCSY010000086">
    <property type="protein sequence ID" value="CAA9244919.1"/>
    <property type="molecule type" value="Genomic_DNA"/>
</dbReference>
<evidence type="ECO:0000256" key="2">
    <source>
        <dbReference type="ARBA" id="ARBA00022679"/>
    </source>
</evidence>
<dbReference type="SUPFAM" id="SSF53756">
    <property type="entry name" value="UDP-Glycosyltransferase/glycogen phosphorylase"/>
    <property type="match status" value="1"/>
</dbReference>
<sequence>MHQDRPAALVTGDVGAPRVALDVSAIPARPAGAGVYVVELVRALAGAGAVDLSLVARRDDASRWQALAPGAEVAAVAPGRRPLRLAWEQAWPLASSARLGRAVWHGPHYTLPLLLRGPKVVTVHDLTFFDNPEWHERAKVAYFTRMIRASGSRADAIVCVSHRTADRLRELLAPTAPVSAIPHGVDHERFAPEAVGGPDRDLALLAGLGIRPPFVVFYGTLEPRKAVPGLVRAFSAVASGHPDLTLVLAGRPGWGAQEVDAAIAASGLAERILRPGYVDAEVVPALLRSSSAAVYAPFAEGFGLPALEALACGAPLITTEATPMADLSAGAALTVPPGDEAALAEAIEATLAGGPEVAARRSRGPALAAPWTWARCAASHVEVYRRALSR</sequence>
<evidence type="ECO:0000259" key="4">
    <source>
        <dbReference type="Pfam" id="PF13439"/>
    </source>
</evidence>
<dbReference type="GO" id="GO:0016757">
    <property type="term" value="F:glycosyltransferase activity"/>
    <property type="evidence" value="ECO:0007669"/>
    <property type="project" value="UniProtKB-KW"/>
</dbReference>
<evidence type="ECO:0008006" key="6">
    <source>
        <dbReference type="Google" id="ProtNLM"/>
    </source>
</evidence>
<name>A0A6J4IAN2_9ACTN</name>
<feature type="domain" description="Glycosyltransferase subfamily 4-like N-terminal" evidence="4">
    <location>
        <begin position="32"/>
        <end position="189"/>
    </location>
</feature>
<evidence type="ECO:0000259" key="3">
    <source>
        <dbReference type="Pfam" id="PF00534"/>
    </source>
</evidence>
<gene>
    <name evidence="5" type="ORF">AVDCRST_MAG20-1927</name>
</gene>
<proteinExistence type="predicted"/>
<dbReference type="CDD" id="cd03809">
    <property type="entry name" value="GT4_MtfB-like"/>
    <property type="match status" value="1"/>
</dbReference>
<accession>A0A6J4IAN2</accession>